<keyword evidence="3" id="KW-1185">Reference proteome</keyword>
<organism evidence="2 3">
    <name type="scientific">Miscanthus lutarioriparius</name>
    <dbReference type="NCBI Taxonomy" id="422564"/>
    <lineage>
        <taxon>Eukaryota</taxon>
        <taxon>Viridiplantae</taxon>
        <taxon>Streptophyta</taxon>
        <taxon>Embryophyta</taxon>
        <taxon>Tracheophyta</taxon>
        <taxon>Spermatophyta</taxon>
        <taxon>Magnoliopsida</taxon>
        <taxon>Liliopsida</taxon>
        <taxon>Poales</taxon>
        <taxon>Poaceae</taxon>
        <taxon>PACMAD clade</taxon>
        <taxon>Panicoideae</taxon>
        <taxon>Andropogonodae</taxon>
        <taxon>Andropogoneae</taxon>
        <taxon>Saccharinae</taxon>
        <taxon>Miscanthus</taxon>
    </lineage>
</organism>
<evidence type="ECO:0000313" key="2">
    <source>
        <dbReference type="EMBL" id="CAD6224939.1"/>
    </source>
</evidence>
<evidence type="ECO:0000313" key="3">
    <source>
        <dbReference type="Proteomes" id="UP000604825"/>
    </source>
</evidence>
<dbReference type="AlphaFoldDB" id="A0A811NNF8"/>
<evidence type="ECO:0000256" key="1">
    <source>
        <dbReference type="SAM" id="MobiDB-lite"/>
    </source>
</evidence>
<sequence length="110" mass="11999">MSKQSARKRREEGKLTSVQNATAGGAETSGFLGRTGREARGRKEVTMTRRCCSRGTEVGCNGKETPRRGAAGRLAPLGWEKGWKARREVRCGSVVLGMGGDRVGDQRRYL</sequence>
<comment type="caution">
    <text evidence="2">The sequence shown here is derived from an EMBL/GenBank/DDBJ whole genome shotgun (WGS) entry which is preliminary data.</text>
</comment>
<reference evidence="2" key="1">
    <citation type="submission" date="2020-10" db="EMBL/GenBank/DDBJ databases">
        <authorList>
            <person name="Han B."/>
            <person name="Lu T."/>
            <person name="Zhao Q."/>
            <person name="Huang X."/>
            <person name="Zhao Y."/>
        </authorList>
    </citation>
    <scope>NUCLEOTIDE SEQUENCE</scope>
</reference>
<dbReference type="EMBL" id="CAJGYO010000004">
    <property type="protein sequence ID" value="CAD6224939.1"/>
    <property type="molecule type" value="Genomic_DNA"/>
</dbReference>
<gene>
    <name evidence="2" type="ORF">NCGR_LOCUS17103</name>
</gene>
<feature type="region of interest" description="Disordered" evidence="1">
    <location>
        <begin position="1"/>
        <end position="43"/>
    </location>
</feature>
<accession>A0A811NNF8</accession>
<proteinExistence type="predicted"/>
<dbReference type="Proteomes" id="UP000604825">
    <property type="component" value="Unassembled WGS sequence"/>
</dbReference>
<protein>
    <submittedName>
        <fullName evidence="2">Uncharacterized protein</fullName>
    </submittedName>
</protein>
<name>A0A811NNF8_9POAL</name>